<gene>
    <name evidence="2" type="ORF">PXEA_LOCUS35362</name>
</gene>
<name>A0A3S5BE11_9PLAT</name>
<evidence type="ECO:0000313" key="2">
    <source>
        <dbReference type="EMBL" id="VEL41922.1"/>
    </source>
</evidence>
<sequence length="56" mass="5733">MPGSHVTVTREGVTATGYGGSKGQSAFPESPTLSSCSSTHALLFGPLEDREAGDNH</sequence>
<proteinExistence type="predicted"/>
<dbReference type="EMBL" id="CAAALY010271688">
    <property type="protein sequence ID" value="VEL41922.1"/>
    <property type="molecule type" value="Genomic_DNA"/>
</dbReference>
<keyword evidence="3" id="KW-1185">Reference proteome</keyword>
<evidence type="ECO:0000256" key="1">
    <source>
        <dbReference type="SAM" id="MobiDB-lite"/>
    </source>
</evidence>
<feature type="region of interest" description="Disordered" evidence="1">
    <location>
        <begin position="1"/>
        <end position="37"/>
    </location>
</feature>
<protein>
    <submittedName>
        <fullName evidence="2">Uncharacterized protein</fullName>
    </submittedName>
</protein>
<accession>A0A3S5BE11</accession>
<dbReference type="AlphaFoldDB" id="A0A3S5BE11"/>
<dbReference type="Proteomes" id="UP000784294">
    <property type="component" value="Unassembled WGS sequence"/>
</dbReference>
<organism evidence="2 3">
    <name type="scientific">Protopolystoma xenopodis</name>
    <dbReference type="NCBI Taxonomy" id="117903"/>
    <lineage>
        <taxon>Eukaryota</taxon>
        <taxon>Metazoa</taxon>
        <taxon>Spiralia</taxon>
        <taxon>Lophotrochozoa</taxon>
        <taxon>Platyhelminthes</taxon>
        <taxon>Monogenea</taxon>
        <taxon>Polyopisthocotylea</taxon>
        <taxon>Polystomatidea</taxon>
        <taxon>Polystomatidae</taxon>
        <taxon>Protopolystoma</taxon>
    </lineage>
</organism>
<evidence type="ECO:0000313" key="3">
    <source>
        <dbReference type="Proteomes" id="UP000784294"/>
    </source>
</evidence>
<comment type="caution">
    <text evidence="2">The sequence shown here is derived from an EMBL/GenBank/DDBJ whole genome shotgun (WGS) entry which is preliminary data.</text>
</comment>
<reference evidence="2" key="1">
    <citation type="submission" date="2018-11" db="EMBL/GenBank/DDBJ databases">
        <authorList>
            <consortium name="Pathogen Informatics"/>
        </authorList>
    </citation>
    <scope>NUCLEOTIDE SEQUENCE</scope>
</reference>